<evidence type="ECO:0000256" key="4">
    <source>
        <dbReference type="ARBA" id="ARBA00006558"/>
    </source>
</evidence>
<comment type="catalytic activity">
    <reaction evidence="2">
        <text>2 a mycocerosyl-[mycocerosic acid synthase] + a phenolphthiocerol = a dimycocerosyl phenolphthiocerol + 2 holo-[mycocerosic acid synthase].</text>
        <dbReference type="EC" id="2.3.1.282"/>
    </reaction>
</comment>
<evidence type="ECO:0000256" key="6">
    <source>
        <dbReference type="ARBA" id="ARBA00013449"/>
    </source>
</evidence>
<dbReference type="RefSeq" id="WP_188957281.1">
    <property type="nucleotide sequence ID" value="NZ_BMIB01000005.1"/>
</dbReference>
<feature type="region of interest" description="Disordered" evidence="12">
    <location>
        <begin position="105"/>
        <end position="147"/>
    </location>
</feature>
<evidence type="ECO:0000256" key="5">
    <source>
        <dbReference type="ARBA" id="ARBA00012866"/>
    </source>
</evidence>
<dbReference type="EMBL" id="BMIB01000005">
    <property type="protein sequence ID" value="GGH79122.1"/>
    <property type="molecule type" value="Genomic_DNA"/>
</dbReference>
<evidence type="ECO:0000259" key="14">
    <source>
        <dbReference type="Pfam" id="PF16911"/>
    </source>
</evidence>
<keyword evidence="13" id="KW-0812">Transmembrane</keyword>
<keyword evidence="13" id="KW-0472">Membrane</keyword>
<evidence type="ECO:0000256" key="12">
    <source>
        <dbReference type="SAM" id="MobiDB-lite"/>
    </source>
</evidence>
<evidence type="ECO:0000256" key="7">
    <source>
        <dbReference type="ARBA" id="ARBA00022679"/>
    </source>
</evidence>
<evidence type="ECO:0000256" key="3">
    <source>
        <dbReference type="ARBA" id="ARBA00001907"/>
    </source>
</evidence>
<keyword evidence="8" id="KW-0012">Acyltransferase</keyword>
<dbReference type="Proteomes" id="UP000627292">
    <property type="component" value="Unassembled WGS sequence"/>
</dbReference>
<keyword evidence="7" id="KW-0808">Transferase</keyword>
<dbReference type="Gene3D" id="3.30.559.10">
    <property type="entry name" value="Chloramphenicol acetyltransferase-like domain"/>
    <property type="match status" value="1"/>
</dbReference>
<comment type="catalytic activity">
    <reaction evidence="1">
        <text>2 a mycocerosyl-[mycocerosic acid synthase] + a phthiocerol = a dimycocerosyl phthiocerol + 2 holo-[mycocerosic acid synthase].</text>
        <dbReference type="EC" id="2.3.1.282"/>
    </reaction>
</comment>
<reference evidence="15" key="1">
    <citation type="journal article" date="2014" name="Int. J. Syst. Evol. Microbiol.">
        <title>Complete genome sequence of Corynebacterium casei LMG S-19264T (=DSM 44701T), isolated from a smear-ripened cheese.</title>
        <authorList>
            <consortium name="US DOE Joint Genome Institute (JGI-PGF)"/>
            <person name="Walter F."/>
            <person name="Albersmeier A."/>
            <person name="Kalinowski J."/>
            <person name="Ruckert C."/>
        </authorList>
    </citation>
    <scope>NUCLEOTIDE SEQUENCE</scope>
    <source>
        <strain evidence="15">CGMCC 1.15290</strain>
    </source>
</reference>
<evidence type="ECO:0000313" key="15">
    <source>
        <dbReference type="EMBL" id="GGH79122.1"/>
    </source>
</evidence>
<dbReference type="AlphaFoldDB" id="A0A917J489"/>
<accession>A0A917J489</accession>
<feature type="transmembrane region" description="Helical" evidence="13">
    <location>
        <begin position="531"/>
        <end position="551"/>
    </location>
</feature>
<evidence type="ECO:0000256" key="8">
    <source>
        <dbReference type="ARBA" id="ARBA00023315"/>
    </source>
</evidence>
<feature type="domain" description="Phthiocerol/phthiodiolone dimycocerosyl transferase C-terminal" evidence="14">
    <location>
        <begin position="262"/>
        <end position="416"/>
    </location>
</feature>
<dbReference type="PANTHER" id="PTHR28037">
    <property type="entry name" value="ALCOHOL O-ACETYLTRANSFERASE 1-RELATED"/>
    <property type="match status" value="1"/>
</dbReference>
<dbReference type="InterPro" id="IPR052058">
    <property type="entry name" value="Alcohol_O-acetyltransferase"/>
</dbReference>
<evidence type="ECO:0000256" key="10">
    <source>
        <dbReference type="ARBA" id="ARBA00032317"/>
    </source>
</evidence>
<organism evidence="15 16">
    <name type="scientific">Filimonas zeae</name>
    <dbReference type="NCBI Taxonomy" id="1737353"/>
    <lineage>
        <taxon>Bacteria</taxon>
        <taxon>Pseudomonadati</taxon>
        <taxon>Bacteroidota</taxon>
        <taxon>Chitinophagia</taxon>
        <taxon>Chitinophagales</taxon>
        <taxon>Chitinophagaceae</taxon>
        <taxon>Filimonas</taxon>
    </lineage>
</organism>
<keyword evidence="16" id="KW-1185">Reference proteome</keyword>
<dbReference type="EC" id="2.3.1.282" evidence="5"/>
<feature type="compositionally biased region" description="Basic and acidic residues" evidence="12">
    <location>
        <begin position="126"/>
        <end position="141"/>
    </location>
</feature>
<dbReference type="InterPro" id="IPR023213">
    <property type="entry name" value="CAT-like_dom_sf"/>
</dbReference>
<dbReference type="GO" id="GO:0016746">
    <property type="term" value="F:acyltransferase activity"/>
    <property type="evidence" value="ECO:0007669"/>
    <property type="project" value="UniProtKB-KW"/>
</dbReference>
<dbReference type="Pfam" id="PF16911">
    <property type="entry name" value="PapA_C"/>
    <property type="match status" value="1"/>
</dbReference>
<feature type="transmembrane region" description="Helical" evidence="13">
    <location>
        <begin position="497"/>
        <end position="516"/>
    </location>
</feature>
<sequence>MSMLTRKLITGERIMYVDAATPVNCVFAVSINGTIEWGNLQQALAKIQARHPLLRVTLEEDAGGVPYFIYHDTLLPIPVRVIERRGDDDWQRVYREEWAKPFGEEGRQENNLAGEGSSNRLSSRKSNPERPGSNEHEKDTVNDETAGWGSDEEYYQKKAPLIRLVWIRGTENAELVIVCPHCICDGVSFVALMRELLLLLDQPEQTLTPYRSFKEIREYIPCRLLKSKWLRWKGVWMSRLAGLLLPDKPPAPLQGENYLLHWRMDTAMTATITGACKRAKTSVHGALCVAFLQAWRERKGRQARNRAICPVDIRRLVPEIEDGHMFAFAPIVEVRVDKKAKGFWAQACLLKKQLTEKVQRLNGQKALMMAEYFHGVVHRLVRMLRNKPGSHDFTFSNMGQLAIPDTYSNFEVNALYSPTVAFPWKNPNTIVVSSFKKQMDCVIISRDSYLNREDALWIKGRVMRILEDAIQRMREEDEGEKQQRAQKWMQLFTVKNLLWYFITNLLFNWAVSYYGFENLKAVSLFRGNYPYARFFLPMMVFLPFFITWDMAQRTIVFLERRNRFLVTTAAWERRQWLLKLSVRNALFCFLPSAAAFCLLHMLLPEGYTFNGRWLALLQGLLAALLATCCALYSIRYIERRAAY</sequence>
<gene>
    <name evidence="15" type="ORF">GCM10011379_48010</name>
</gene>
<dbReference type="SUPFAM" id="SSF52777">
    <property type="entry name" value="CoA-dependent acyltransferases"/>
    <property type="match status" value="2"/>
</dbReference>
<evidence type="ECO:0000313" key="16">
    <source>
        <dbReference type="Proteomes" id="UP000627292"/>
    </source>
</evidence>
<dbReference type="PANTHER" id="PTHR28037:SF1">
    <property type="entry name" value="ALCOHOL O-ACETYLTRANSFERASE 1-RELATED"/>
    <property type="match status" value="1"/>
</dbReference>
<protein>
    <recommendedName>
        <fullName evidence="6">Phthiocerol/phthiodiolone dimycocerosyl transferase</fullName>
        <ecNumber evidence="5">2.3.1.282</ecNumber>
    </recommendedName>
    <alternativeName>
        <fullName evidence="11">Acyltransferase PapA5</fullName>
    </alternativeName>
    <alternativeName>
        <fullName evidence="9">Phthiocerol/phthiodiolone O-acyltransferase</fullName>
    </alternativeName>
    <alternativeName>
        <fullName evidence="10">Polyketide synthase-associated protein A5</fullName>
    </alternativeName>
</protein>
<dbReference type="InterPro" id="IPR031641">
    <property type="entry name" value="PapA_C"/>
</dbReference>
<comment type="caution">
    <text evidence="15">The sequence shown here is derived from an EMBL/GenBank/DDBJ whole genome shotgun (WGS) entry which is preliminary data.</text>
</comment>
<evidence type="ECO:0000256" key="9">
    <source>
        <dbReference type="ARBA" id="ARBA00030465"/>
    </source>
</evidence>
<feature type="compositionally biased region" description="Polar residues" evidence="12">
    <location>
        <begin position="116"/>
        <end position="125"/>
    </location>
</feature>
<evidence type="ECO:0000256" key="11">
    <source>
        <dbReference type="ARBA" id="ARBA00033407"/>
    </source>
</evidence>
<comment type="similarity">
    <text evidence="4">Belongs to the acyltransferase PapA5 family.</text>
</comment>
<evidence type="ECO:0000256" key="1">
    <source>
        <dbReference type="ARBA" id="ARBA00000026"/>
    </source>
</evidence>
<reference evidence="15" key="2">
    <citation type="submission" date="2020-09" db="EMBL/GenBank/DDBJ databases">
        <authorList>
            <person name="Sun Q."/>
            <person name="Zhou Y."/>
        </authorList>
    </citation>
    <scope>NUCLEOTIDE SEQUENCE</scope>
    <source>
        <strain evidence="15">CGMCC 1.15290</strain>
    </source>
</reference>
<evidence type="ECO:0000256" key="13">
    <source>
        <dbReference type="SAM" id="Phobius"/>
    </source>
</evidence>
<evidence type="ECO:0000256" key="2">
    <source>
        <dbReference type="ARBA" id="ARBA00000625"/>
    </source>
</evidence>
<name>A0A917J489_9BACT</name>
<feature type="transmembrane region" description="Helical" evidence="13">
    <location>
        <begin position="584"/>
        <end position="603"/>
    </location>
</feature>
<feature type="transmembrane region" description="Helical" evidence="13">
    <location>
        <begin position="615"/>
        <end position="634"/>
    </location>
</feature>
<comment type="catalytic activity">
    <reaction evidence="3">
        <text>2 a mycocerosyl-[mycocerosic acid synthase] + a phthiodiolone = a dimycocerosyl phthiodiolone + 2 holo-[mycocerosic acid synthase].</text>
        <dbReference type="EC" id="2.3.1.282"/>
    </reaction>
</comment>
<keyword evidence="13" id="KW-1133">Transmembrane helix</keyword>
<dbReference type="Gene3D" id="3.30.559.30">
    <property type="entry name" value="Nonribosomal peptide synthetase, condensation domain"/>
    <property type="match status" value="1"/>
</dbReference>
<proteinExistence type="inferred from homology"/>